<keyword evidence="8 10" id="KW-0460">Magnesium</keyword>
<evidence type="ECO:0000256" key="5">
    <source>
        <dbReference type="ARBA" id="ARBA00022694"/>
    </source>
</evidence>
<evidence type="ECO:0000256" key="10">
    <source>
        <dbReference type="HAMAP-Rule" id="MF_00185"/>
    </source>
</evidence>
<dbReference type="AlphaFoldDB" id="A0A0A2E8D5"/>
<evidence type="ECO:0000256" key="4">
    <source>
        <dbReference type="ARBA" id="ARBA00022679"/>
    </source>
</evidence>
<dbReference type="InterPro" id="IPR039657">
    <property type="entry name" value="Dimethylallyltransferase"/>
</dbReference>
<keyword evidence="4 10" id="KW-0808">Transferase</keyword>
<proteinExistence type="inferred from homology"/>
<dbReference type="PANTHER" id="PTHR11088:SF60">
    <property type="entry name" value="TRNA DIMETHYLALLYLTRANSFERASE"/>
    <property type="match status" value="1"/>
</dbReference>
<comment type="caution">
    <text evidence="10">Lacks conserved residue(s) required for the propagation of feature annotation.</text>
</comment>
<comment type="caution">
    <text evidence="14">The sequence shown here is derived from an EMBL/GenBank/DDBJ whole genome shotgun (WGS) entry which is preliminary data.</text>
</comment>
<comment type="cofactor">
    <cofactor evidence="1 10">
        <name>Mg(2+)</name>
        <dbReference type="ChEBI" id="CHEBI:18420"/>
    </cofactor>
</comment>
<dbReference type="eggNOG" id="COG0324">
    <property type="taxonomic scope" value="Bacteria"/>
</dbReference>
<evidence type="ECO:0000256" key="9">
    <source>
        <dbReference type="ARBA" id="ARBA00049563"/>
    </source>
</evidence>
<evidence type="ECO:0000256" key="13">
    <source>
        <dbReference type="RuleBase" id="RU003785"/>
    </source>
</evidence>
<dbReference type="NCBIfam" id="TIGR00174">
    <property type="entry name" value="miaA"/>
    <property type="match status" value="1"/>
</dbReference>
<gene>
    <name evidence="10" type="primary">miaA</name>
    <name evidence="14" type="ORF">HQ47_06290</name>
</gene>
<evidence type="ECO:0000256" key="11">
    <source>
        <dbReference type="RuleBase" id="RU003783"/>
    </source>
</evidence>
<evidence type="ECO:0000256" key="6">
    <source>
        <dbReference type="ARBA" id="ARBA00022741"/>
    </source>
</evidence>
<organism evidence="14 15">
    <name type="scientific">Porphyromonas macacae</name>
    <dbReference type="NCBI Taxonomy" id="28115"/>
    <lineage>
        <taxon>Bacteria</taxon>
        <taxon>Pseudomonadati</taxon>
        <taxon>Bacteroidota</taxon>
        <taxon>Bacteroidia</taxon>
        <taxon>Bacteroidales</taxon>
        <taxon>Porphyromonadaceae</taxon>
        <taxon>Porphyromonas</taxon>
    </lineage>
</organism>
<dbReference type="Pfam" id="PF01715">
    <property type="entry name" value="IPPT"/>
    <property type="match status" value="1"/>
</dbReference>
<dbReference type="HAMAP" id="MF_00185">
    <property type="entry name" value="IPP_trans"/>
    <property type="match status" value="1"/>
</dbReference>
<feature type="region of interest" description="Interaction with substrate tRNA" evidence="10">
    <location>
        <begin position="37"/>
        <end position="40"/>
    </location>
</feature>
<evidence type="ECO:0000256" key="8">
    <source>
        <dbReference type="ARBA" id="ARBA00022842"/>
    </source>
</evidence>
<dbReference type="OrthoDB" id="9776390at2"/>
<feature type="site" description="Interaction with substrate tRNA" evidence="10">
    <location>
        <position position="103"/>
    </location>
</feature>
<keyword evidence="6 10" id="KW-0547">Nucleotide-binding</keyword>
<keyword evidence="7 10" id="KW-0067">ATP-binding</keyword>
<dbReference type="InterPro" id="IPR027417">
    <property type="entry name" value="P-loop_NTPase"/>
</dbReference>
<dbReference type="GO" id="GO:0052381">
    <property type="term" value="F:tRNA dimethylallyltransferase activity"/>
    <property type="evidence" value="ECO:0007669"/>
    <property type="project" value="UniProtKB-UniRule"/>
</dbReference>
<feature type="binding site" evidence="10">
    <location>
        <begin position="14"/>
        <end position="19"/>
    </location>
    <ligand>
        <name>substrate</name>
    </ligand>
</feature>
<keyword evidence="15" id="KW-1185">Reference proteome</keyword>
<evidence type="ECO:0000313" key="15">
    <source>
        <dbReference type="Proteomes" id="UP000030103"/>
    </source>
</evidence>
<dbReference type="InterPro" id="IPR018022">
    <property type="entry name" value="IPT"/>
</dbReference>
<protein>
    <recommendedName>
        <fullName evidence="10">tRNA dimethylallyltransferase</fullName>
        <ecNumber evidence="10">2.5.1.75</ecNumber>
    </recommendedName>
    <alternativeName>
        <fullName evidence="10">Dimethylallyl diphosphate:tRNA dimethylallyltransferase</fullName>
        <shortName evidence="10">DMAPP:tRNA dimethylallyltransferase</shortName>
        <shortName evidence="10">DMATase</shortName>
    </alternativeName>
    <alternativeName>
        <fullName evidence="10">Isopentenyl-diphosphate:tRNA isopentenyltransferase</fullName>
        <shortName evidence="10">IPP transferase</shortName>
        <shortName evidence="10">IPPT</shortName>
        <shortName evidence="10">IPTase</shortName>
    </alternativeName>
</protein>
<dbReference type="STRING" id="28115.HQ47_06290"/>
<feature type="site" description="Interaction with substrate tRNA" evidence="10">
    <location>
        <position position="125"/>
    </location>
</feature>
<evidence type="ECO:0000256" key="7">
    <source>
        <dbReference type="ARBA" id="ARBA00022840"/>
    </source>
</evidence>
<reference evidence="14 15" key="1">
    <citation type="submission" date="2014-09" db="EMBL/GenBank/DDBJ databases">
        <title>Draft Genome Sequence of Porphyromonas macacae COT-192_OH2859.</title>
        <authorList>
            <person name="Wallis C."/>
            <person name="Deusch O."/>
            <person name="O'Flynn C."/>
            <person name="Davis I."/>
            <person name="Horsfall A."/>
            <person name="Kirkwood N."/>
            <person name="Harris S."/>
            <person name="Eisen J.A."/>
            <person name="Coil D.A."/>
            <person name="Darling A.E."/>
            <person name="Jospin G."/>
            <person name="Alexiev A."/>
        </authorList>
    </citation>
    <scope>NUCLEOTIDE SEQUENCE [LARGE SCALE GENOMIC DNA]</scope>
    <source>
        <strain evidence="15">COT-192 OH2859</strain>
    </source>
</reference>
<dbReference type="Gene3D" id="3.40.50.300">
    <property type="entry name" value="P-loop containing nucleotide triphosphate hydrolases"/>
    <property type="match status" value="1"/>
</dbReference>
<dbReference type="GO" id="GO:0005524">
    <property type="term" value="F:ATP binding"/>
    <property type="evidence" value="ECO:0007669"/>
    <property type="project" value="UniProtKB-UniRule"/>
</dbReference>
<feature type="binding site" evidence="10">
    <location>
        <begin position="12"/>
        <end position="19"/>
    </location>
    <ligand>
        <name>ATP</name>
        <dbReference type="ChEBI" id="CHEBI:30616"/>
    </ligand>
</feature>
<dbReference type="EMBL" id="JRFA01000017">
    <property type="protein sequence ID" value="KGN73852.1"/>
    <property type="molecule type" value="Genomic_DNA"/>
</dbReference>
<dbReference type="SUPFAM" id="SSF52540">
    <property type="entry name" value="P-loop containing nucleoside triphosphate hydrolases"/>
    <property type="match status" value="2"/>
</dbReference>
<accession>A0A0A2E8D5</accession>
<dbReference type="Proteomes" id="UP000030103">
    <property type="component" value="Unassembled WGS sequence"/>
</dbReference>
<keyword evidence="5 10" id="KW-0819">tRNA processing</keyword>
<evidence type="ECO:0000256" key="2">
    <source>
        <dbReference type="ARBA" id="ARBA00003213"/>
    </source>
</evidence>
<comment type="subunit">
    <text evidence="10">Monomer.</text>
</comment>
<dbReference type="PANTHER" id="PTHR11088">
    <property type="entry name" value="TRNA DIMETHYLALLYLTRANSFERASE"/>
    <property type="match status" value="1"/>
</dbReference>
<evidence type="ECO:0000256" key="1">
    <source>
        <dbReference type="ARBA" id="ARBA00001946"/>
    </source>
</evidence>
<name>A0A0A2E8D5_9PORP</name>
<sequence length="305" mass="35041">MEKNPLLVVLIGPTGVGKSDLAIALAEHYNMGVISADSRQVYKEIPIGTAAPSSEDLNSCKHYFIGTKSITEPYSASLYEQDVLSLLNILFRERNIALVTGGSMMYVDALCHGIDDIPDVKPEVRKAVYTRWEQEGLENILEELKDLDPVYYKNVDKKNYKRVLHGYEICLSTGRPFSSYHTRAKKERPFDILKIGIILPRPLLYERINRRVCKMIEAGLEKEARAVYEHRNLNALNTVGYKEMFAYMDGDISLAEAIRQIQKNSRVYARKQLTWWKRQDDIHWFEPTQKEAIIDLIDSKIAEKP</sequence>
<comment type="similarity">
    <text evidence="3 10 13">Belongs to the IPP transferase family.</text>
</comment>
<comment type="function">
    <text evidence="2 10 12">Catalyzes the transfer of a dimethylallyl group onto the adenine at position 37 in tRNAs that read codons beginning with uridine, leading to the formation of N6-(dimethylallyl)adenosine (i(6)A).</text>
</comment>
<evidence type="ECO:0000313" key="14">
    <source>
        <dbReference type="EMBL" id="KGN73852.1"/>
    </source>
</evidence>
<evidence type="ECO:0000256" key="3">
    <source>
        <dbReference type="ARBA" id="ARBA00005842"/>
    </source>
</evidence>
<comment type="catalytic activity">
    <reaction evidence="9 10 11">
        <text>adenosine(37) in tRNA + dimethylallyl diphosphate = N(6)-dimethylallyladenosine(37) in tRNA + diphosphate</text>
        <dbReference type="Rhea" id="RHEA:26482"/>
        <dbReference type="Rhea" id="RHEA-COMP:10162"/>
        <dbReference type="Rhea" id="RHEA-COMP:10375"/>
        <dbReference type="ChEBI" id="CHEBI:33019"/>
        <dbReference type="ChEBI" id="CHEBI:57623"/>
        <dbReference type="ChEBI" id="CHEBI:74411"/>
        <dbReference type="ChEBI" id="CHEBI:74415"/>
        <dbReference type="EC" id="2.5.1.75"/>
    </reaction>
</comment>
<dbReference type="GO" id="GO:0006400">
    <property type="term" value="P:tRNA modification"/>
    <property type="evidence" value="ECO:0007669"/>
    <property type="project" value="TreeGrafter"/>
</dbReference>
<dbReference type="Gene3D" id="1.10.20.140">
    <property type="match status" value="1"/>
</dbReference>
<dbReference type="RefSeq" id="WP_036874058.1">
    <property type="nucleotide sequence ID" value="NZ_JASBZX010000007.1"/>
</dbReference>
<evidence type="ECO:0000256" key="12">
    <source>
        <dbReference type="RuleBase" id="RU003784"/>
    </source>
</evidence>
<dbReference type="EC" id="2.5.1.75" evidence="10"/>